<evidence type="ECO:0000313" key="1">
    <source>
        <dbReference type="EMBL" id="CCI49076.1"/>
    </source>
</evidence>
<proteinExistence type="predicted"/>
<accession>A0A024GQL8</accession>
<protein>
    <submittedName>
        <fullName evidence="1">Uncharacterized protein</fullName>
    </submittedName>
</protein>
<evidence type="ECO:0000313" key="2">
    <source>
        <dbReference type="Proteomes" id="UP000053237"/>
    </source>
</evidence>
<dbReference type="EMBL" id="CAIX01000271">
    <property type="protein sequence ID" value="CCI49076.1"/>
    <property type="molecule type" value="Genomic_DNA"/>
</dbReference>
<comment type="caution">
    <text evidence="1">The sequence shown here is derived from an EMBL/GenBank/DDBJ whole genome shotgun (WGS) entry which is preliminary data.</text>
</comment>
<name>A0A024GQL8_9STRA</name>
<gene>
    <name evidence="1" type="ORF">BN9_103300</name>
</gene>
<dbReference type="InParanoid" id="A0A024GQL8"/>
<organism evidence="1 2">
    <name type="scientific">Albugo candida</name>
    <dbReference type="NCBI Taxonomy" id="65357"/>
    <lineage>
        <taxon>Eukaryota</taxon>
        <taxon>Sar</taxon>
        <taxon>Stramenopiles</taxon>
        <taxon>Oomycota</taxon>
        <taxon>Peronosporomycetes</taxon>
        <taxon>Albuginales</taxon>
        <taxon>Albuginaceae</taxon>
        <taxon>Albugo</taxon>
    </lineage>
</organism>
<sequence>MDARGKSLRTNFQASSPICTKDIRRSSIGIHKQSYLFHLRLRSYPREAALRAKVSQRYLQNGAKRKLLFLSIQLSENSVLLDMIENHVFRNNFRYRIETMRISIVLRAKVICFEVLLAAQARGLLTRKRLKRFPRRINNMLHSTLDVPNYI</sequence>
<keyword evidence="2" id="KW-1185">Reference proteome</keyword>
<reference evidence="1 2" key="1">
    <citation type="submission" date="2012-05" db="EMBL/GenBank/DDBJ databases">
        <title>Recombination and specialization in a pathogen metapopulation.</title>
        <authorList>
            <person name="Gardiner A."/>
            <person name="Kemen E."/>
            <person name="Schultz-Larsen T."/>
            <person name="MacLean D."/>
            <person name="Van Oosterhout C."/>
            <person name="Jones J.D.G."/>
        </authorList>
    </citation>
    <scope>NUCLEOTIDE SEQUENCE [LARGE SCALE GENOMIC DNA]</scope>
    <source>
        <strain evidence="1 2">Ac Nc2</strain>
    </source>
</reference>
<dbReference type="AlphaFoldDB" id="A0A024GQL8"/>
<dbReference type="Proteomes" id="UP000053237">
    <property type="component" value="Unassembled WGS sequence"/>
</dbReference>